<evidence type="ECO:0000259" key="2">
    <source>
        <dbReference type="Pfam" id="PF23440"/>
    </source>
</evidence>
<evidence type="ECO:0000256" key="1">
    <source>
        <dbReference type="SAM" id="Phobius"/>
    </source>
</evidence>
<dbReference type="OrthoDB" id="1668230at2759"/>
<dbReference type="GeneID" id="19941096"/>
<dbReference type="Proteomes" id="UP000030762">
    <property type="component" value="Unassembled WGS sequence"/>
</dbReference>
<keyword evidence="1" id="KW-0472">Membrane</keyword>
<accession>T0R6T6</accession>
<gene>
    <name evidence="3" type="ORF">SDRG_00369</name>
</gene>
<evidence type="ECO:0000313" key="4">
    <source>
        <dbReference type="Proteomes" id="UP000030762"/>
    </source>
</evidence>
<feature type="domain" description="BROMI C-terminal Rab TBC-like" evidence="2">
    <location>
        <begin position="1109"/>
        <end position="1287"/>
    </location>
</feature>
<keyword evidence="1" id="KW-1133">Transmembrane helix</keyword>
<dbReference type="EMBL" id="JH767132">
    <property type="protein sequence ID" value="EQC42641.1"/>
    <property type="molecule type" value="Genomic_DNA"/>
</dbReference>
<keyword evidence="4" id="KW-1185">Reference proteome</keyword>
<dbReference type="Pfam" id="PF23440">
    <property type="entry name" value="BROMI_C"/>
    <property type="match status" value="1"/>
</dbReference>
<organism evidence="3 4">
    <name type="scientific">Saprolegnia diclina (strain VS20)</name>
    <dbReference type="NCBI Taxonomy" id="1156394"/>
    <lineage>
        <taxon>Eukaryota</taxon>
        <taxon>Sar</taxon>
        <taxon>Stramenopiles</taxon>
        <taxon>Oomycota</taxon>
        <taxon>Saprolegniomycetes</taxon>
        <taxon>Saprolegniales</taxon>
        <taxon>Saprolegniaceae</taxon>
        <taxon>Saprolegnia</taxon>
    </lineage>
</organism>
<keyword evidence="1" id="KW-0812">Transmembrane</keyword>
<dbReference type="OMA" id="CAIDPIS"/>
<dbReference type="InParanoid" id="T0R6T6"/>
<dbReference type="InterPro" id="IPR055392">
    <property type="entry name" value="BROMI_C"/>
</dbReference>
<name>T0R6T6_SAPDV</name>
<dbReference type="STRING" id="1156394.T0R6T6"/>
<reference evidence="3 4" key="1">
    <citation type="submission" date="2012-04" db="EMBL/GenBank/DDBJ databases">
        <title>The Genome Sequence of Saprolegnia declina VS20.</title>
        <authorList>
            <consortium name="The Broad Institute Genome Sequencing Platform"/>
            <person name="Russ C."/>
            <person name="Nusbaum C."/>
            <person name="Tyler B."/>
            <person name="van West P."/>
            <person name="Dieguez-Uribeondo J."/>
            <person name="de Bruijn I."/>
            <person name="Tripathy S."/>
            <person name="Jiang R."/>
            <person name="Young S.K."/>
            <person name="Zeng Q."/>
            <person name="Gargeya S."/>
            <person name="Fitzgerald M."/>
            <person name="Haas B."/>
            <person name="Abouelleil A."/>
            <person name="Alvarado L."/>
            <person name="Arachchi H.M."/>
            <person name="Berlin A."/>
            <person name="Chapman S.B."/>
            <person name="Goldberg J."/>
            <person name="Griggs A."/>
            <person name="Gujja S."/>
            <person name="Hansen M."/>
            <person name="Howarth C."/>
            <person name="Imamovic A."/>
            <person name="Larimer J."/>
            <person name="McCowen C."/>
            <person name="Montmayeur A."/>
            <person name="Murphy C."/>
            <person name="Neiman D."/>
            <person name="Pearson M."/>
            <person name="Priest M."/>
            <person name="Roberts A."/>
            <person name="Saif S."/>
            <person name="Shea T."/>
            <person name="Sisk P."/>
            <person name="Sykes S."/>
            <person name="Wortman J."/>
            <person name="Nusbaum C."/>
            <person name="Birren B."/>
        </authorList>
    </citation>
    <scope>NUCLEOTIDE SEQUENCE [LARGE SCALE GENOMIC DNA]</scope>
    <source>
        <strain evidence="3 4">VS20</strain>
    </source>
</reference>
<proteinExistence type="predicted"/>
<dbReference type="RefSeq" id="XP_008604064.1">
    <property type="nucleotide sequence ID" value="XM_008605842.1"/>
</dbReference>
<dbReference type="VEuPathDB" id="FungiDB:SDRG_00369"/>
<feature type="transmembrane region" description="Helical" evidence="1">
    <location>
        <begin position="1214"/>
        <end position="1237"/>
    </location>
</feature>
<protein>
    <recommendedName>
        <fullName evidence="2">BROMI C-terminal Rab TBC-like domain-containing protein</fullName>
    </recommendedName>
</protein>
<evidence type="ECO:0000313" key="3">
    <source>
        <dbReference type="EMBL" id="EQC42641.1"/>
    </source>
</evidence>
<sequence length="1290" mass="141795">MADDACSSLREVLGVVLRSVLPNKTLDDDESVEEALGRLRRALQALPQADASVFWHLAHVAQLKEMLHEHVAEAIETYVDDAMAKDPDWMLVTPNASPLDAVVDAMILSKGPNVHQLQTRLHDAVASQVAAIMDELRDRGPLHDHFAASASALDARVQAVPSIHGANDNVLRLDSVSNDDADDGDSNVLWTDGFDDEDDSHAPQLTAGDLYVLLDRMALPSSKARLDAFAQLVAVPVDALLELGDASVDAVTRRLVSFCLDKDDVTSIRTITLLHALFQGTQRDSAAQCRLYAVLVETLLHSTPRPALFLRKPSISSPTPSQSPQRGLLRMLRYVHHLLQVLPNEWVYAPPDVRARALLMTAQLLGPWDIPGSSSLTEQQSLSGSTADYIPMASILACIDMQATWFTRWHLTCPWKGQWLHLLHECHVIIHLVERLVHGHTAVELWRKFSRHTMSPAGVTYRRRSLSRATLVPSSSRVALPSHVALDSPSPLPQWYTILMQKTMVQGVHMLLELLPLSSVQAAFPLRIEKTEHRGGSTPLPMRLSPDPATNQLLFTTCSPARPSSSKTDNVEYDAVCLHLTLVCVAQLWRSDAGCAAVGASPLDTMHEALIPKLLHLVRRQHAAPFYDLLLHVLVHIRRLEHERPVDIGSIAFPYAALATEDAKALVLTYTKHVVVHRDHPRIKTLVQQLVSSAIDGLVSLPPTSDTAQHIVALLADPTPVLGEVHAQIAAACRHSLLWLECFADCTDWLAILRDACPTLSTRVRDCILRDLTATARGLMLGYPLLLAFPLDLAPLWATRDMESLMQMMSIPTMAAAFLHKSPTLSATFEHRVDALVSHVDGFEALVDGGVDAPIELRDTVVDLVNLALLFRTPYAATDLGRSPWWRCWTVEARAGDTSHVAQLLLVDALVHSSPAGAHAVAMHGAAALWRCGCPDDVPCAIDPISWHQHRIQQRLECITSSRMAPDVLAPICAQVNPARPPTPGSLRPLEAQFLHLQYAMRNASNHLDFKAIGGLYWHLVDDMGSVLDDAPLTAWLGDVLLELVIGAKSKLALPYPGGAPMPSIEPASEAWLPRINRWLKHRSQSIGLDPLPCTSLLPPTLSALGREACDPFVWSLLVMLSPRHSVDEVLSCLVALRGAGPSLFLWPARAIADATFAGCHVPLFHVASIVEGLAATECPAVMTTLARLHLPLTTLLLRWQLHGLWSVLPWRHVMVFINFVGVYGMDYIPLLTLVLLRELQPSLMTASTAAHVLDAAIPGFAWGAHRAWIERLHSVYHDVIKTGMRRLYL</sequence>